<dbReference type="PANTHER" id="PTHR21262:SF36">
    <property type="entry name" value="BIFUNCTIONAL (P)PPGPP SYNTHASE_HYDROLASE SPOT"/>
    <property type="match status" value="1"/>
</dbReference>
<comment type="similarity">
    <text evidence="5">Belongs to the relA/spoT family.</text>
</comment>
<dbReference type="InterPro" id="IPR004095">
    <property type="entry name" value="TGS"/>
</dbReference>
<gene>
    <name evidence="9" type="primary">spoT</name>
    <name evidence="9" type="ORF">NCTC13294_02213</name>
</gene>
<evidence type="ECO:0000259" key="8">
    <source>
        <dbReference type="PROSITE" id="PS51880"/>
    </source>
</evidence>
<dbReference type="GO" id="GO:0015970">
    <property type="term" value="P:guanosine tetraphosphate biosynthetic process"/>
    <property type="evidence" value="ECO:0007669"/>
    <property type="project" value="UniProtKB-UniPathway"/>
</dbReference>
<dbReference type="InterPro" id="IPR004811">
    <property type="entry name" value="RelA/Spo_fam"/>
</dbReference>
<dbReference type="SUPFAM" id="SSF81271">
    <property type="entry name" value="TGS-like"/>
    <property type="match status" value="1"/>
</dbReference>
<dbReference type="GO" id="GO:0008893">
    <property type="term" value="F:guanosine-3',5'-bis(diphosphate) 3'-diphosphatase activity"/>
    <property type="evidence" value="ECO:0007669"/>
    <property type="project" value="UniProtKB-EC"/>
</dbReference>
<dbReference type="InterPro" id="IPR045865">
    <property type="entry name" value="ACT-like_dom_sf"/>
</dbReference>
<dbReference type="GO" id="GO:0042594">
    <property type="term" value="P:response to starvation"/>
    <property type="evidence" value="ECO:0007669"/>
    <property type="project" value="TreeGrafter"/>
</dbReference>
<reference evidence="9 10" key="1">
    <citation type="submission" date="2018-06" db="EMBL/GenBank/DDBJ databases">
        <authorList>
            <consortium name="Pathogen Informatics"/>
            <person name="Doyle S."/>
        </authorList>
    </citation>
    <scope>NUCLEOTIDE SEQUENCE [LARGE SCALE GENOMIC DNA]</scope>
    <source>
        <strain evidence="9 10">NCTC13294</strain>
    </source>
</reference>
<dbReference type="CDD" id="cd05399">
    <property type="entry name" value="NT_Rel-Spo_like"/>
    <property type="match status" value="1"/>
</dbReference>
<dbReference type="GO" id="GO:0005886">
    <property type="term" value="C:plasma membrane"/>
    <property type="evidence" value="ECO:0007669"/>
    <property type="project" value="TreeGrafter"/>
</dbReference>
<dbReference type="PROSITE" id="PS51831">
    <property type="entry name" value="HD"/>
    <property type="match status" value="1"/>
</dbReference>
<dbReference type="Pfam" id="PF02824">
    <property type="entry name" value="TGS"/>
    <property type="match status" value="1"/>
</dbReference>
<evidence type="ECO:0000259" key="7">
    <source>
        <dbReference type="PROSITE" id="PS51831"/>
    </source>
</evidence>
<dbReference type="InterPro" id="IPR043519">
    <property type="entry name" value="NT_sf"/>
</dbReference>
<comment type="function">
    <text evidence="5">In eubacteria ppGpp (guanosine 3'-diphosphate 5'-diphosphate) is a mediator of the stringent response that coordinates a variety of cellular activities in response to changes in nutritional abundance.</text>
</comment>
<evidence type="ECO:0000256" key="5">
    <source>
        <dbReference type="RuleBase" id="RU003847"/>
    </source>
</evidence>
<dbReference type="Pfam" id="PF13328">
    <property type="entry name" value="HD_4"/>
    <property type="match status" value="1"/>
</dbReference>
<proteinExistence type="inferred from homology"/>
<dbReference type="InterPro" id="IPR003607">
    <property type="entry name" value="HD/PDEase_dom"/>
</dbReference>
<dbReference type="CDD" id="cd04876">
    <property type="entry name" value="ACT_RelA-SpoT"/>
    <property type="match status" value="1"/>
</dbReference>
<dbReference type="GO" id="GO:0008728">
    <property type="term" value="F:GTP diphosphokinase activity"/>
    <property type="evidence" value="ECO:0007669"/>
    <property type="project" value="TreeGrafter"/>
</dbReference>
<dbReference type="InterPro" id="IPR007685">
    <property type="entry name" value="RelA_SpoT"/>
</dbReference>
<dbReference type="InterPro" id="IPR012675">
    <property type="entry name" value="Beta-grasp_dom_sf"/>
</dbReference>
<dbReference type="InterPro" id="IPR002912">
    <property type="entry name" value="ACT_dom"/>
</dbReference>
<organism evidence="9 10">
    <name type="scientific">Cardiobacterium valvarum</name>
    <dbReference type="NCBI Taxonomy" id="194702"/>
    <lineage>
        <taxon>Bacteria</taxon>
        <taxon>Pseudomonadati</taxon>
        <taxon>Pseudomonadota</taxon>
        <taxon>Gammaproteobacteria</taxon>
        <taxon>Cardiobacteriales</taxon>
        <taxon>Cardiobacteriaceae</taxon>
        <taxon>Cardiobacterium</taxon>
    </lineage>
</organism>
<dbReference type="Proteomes" id="UP000254572">
    <property type="component" value="Unassembled WGS sequence"/>
</dbReference>
<dbReference type="FunFam" id="3.10.20.30:FF:000002">
    <property type="entry name" value="GTP pyrophosphokinase (RelA/SpoT)"/>
    <property type="match status" value="1"/>
</dbReference>
<dbReference type="SUPFAM" id="SSF81301">
    <property type="entry name" value="Nucleotidyltransferase"/>
    <property type="match status" value="1"/>
</dbReference>
<dbReference type="CDD" id="cd00077">
    <property type="entry name" value="HDc"/>
    <property type="match status" value="1"/>
</dbReference>
<dbReference type="SUPFAM" id="SSF109604">
    <property type="entry name" value="HD-domain/PDEase-like"/>
    <property type="match status" value="1"/>
</dbReference>
<dbReference type="AlphaFoldDB" id="A0A381EDD4"/>
<dbReference type="SMART" id="SM00954">
    <property type="entry name" value="RelA_SpoT"/>
    <property type="match status" value="1"/>
</dbReference>
<dbReference type="Gene3D" id="3.10.20.30">
    <property type="match status" value="1"/>
</dbReference>
<sequence length="671" mass="75661">MNAPLALEYQPFGVFTDAATLQAAYDDLAVELKKYLDPEDIDKVLRCAIYGAAAHEGQRRQSGEPYFVHPIAVCRILARQRFDLPVLQAGLLHDVLEDTILNKKDMATEFGEDVTRLVDGVSKLDRLKKTAPQAAVADSFRKMFLATADDPRVLIIKLADRLHNMQTLGALRRDKQQRIAHETLDVYAAIAGRLGLFYFRIQLEDLAFSYLYPWRHAVLRKHYNEDNTHEQTLRTVRSELQARLQILGIKASINPRQRHLWGVYQRMKRKESFKEAIRTVPIRIITDSEDNCYRILGALHSLYRPVHGKFEDYIAAPKSNGYRSLHSSVIMGDGTALNVQIRTRDMHTLAEAGIISVWHQYAKQRAVKIEAHSIEAEKTMREWLSRLKEVQNITDDPLQFYDAIKKELVTGEMQIYTPKGDIIALPHGATPVDLAYTIHTEIGNHIVGAKVNGQPYPIYKPLKMAQTVEILTDPDAHPHNSWLQFTIPGGKAHIGINRYLNRLARQNAGLATSSKQVTDSEQKILVHSAFESGITLAPCCHPLPLEAITGHSVAGSGILIHGSDCPLLETAAHTIAADWADERKGLFPSELAIKAYAHPRLLARVSGAIADSEANITDFQINHADSDEQRRCLTVWLEVRDLEHLTQVMHRLRQLEETIGIRRITHKEPTS</sequence>
<evidence type="ECO:0000256" key="3">
    <source>
        <dbReference type="ARBA" id="ARBA00024387"/>
    </source>
</evidence>
<feature type="domain" description="ACT" evidence="6">
    <location>
        <begin position="590"/>
        <end position="666"/>
    </location>
</feature>
<dbReference type="PROSITE" id="PS51671">
    <property type="entry name" value="ACT"/>
    <property type="match status" value="1"/>
</dbReference>
<dbReference type="PANTHER" id="PTHR21262">
    <property type="entry name" value="GUANOSINE-3',5'-BIS DIPHOSPHATE 3'-PYROPHOSPHOHYDROLASE"/>
    <property type="match status" value="1"/>
</dbReference>
<name>A0A381EDD4_9GAMM</name>
<dbReference type="NCBIfam" id="TIGR00691">
    <property type="entry name" value="spoT_relA"/>
    <property type="match status" value="1"/>
</dbReference>
<evidence type="ECO:0000256" key="2">
    <source>
        <dbReference type="ARBA" id="ARBA00024329"/>
    </source>
</evidence>
<dbReference type="SMART" id="SM00471">
    <property type="entry name" value="HDc"/>
    <property type="match status" value="1"/>
</dbReference>
<dbReference type="CDD" id="cd01668">
    <property type="entry name" value="TGS_RSH"/>
    <property type="match status" value="1"/>
</dbReference>
<dbReference type="InterPro" id="IPR033655">
    <property type="entry name" value="TGS_RelA/SpoT"/>
</dbReference>
<dbReference type="Gene3D" id="1.10.3210.10">
    <property type="entry name" value="Hypothetical protein af1432"/>
    <property type="match status" value="1"/>
</dbReference>
<feature type="domain" description="HD" evidence="7">
    <location>
        <begin position="66"/>
        <end position="165"/>
    </location>
</feature>
<dbReference type="InterPro" id="IPR012676">
    <property type="entry name" value="TGS-like"/>
</dbReference>
<feature type="domain" description="TGS" evidence="8">
    <location>
        <begin position="411"/>
        <end position="472"/>
    </location>
</feature>
<dbReference type="Gene3D" id="3.30.70.260">
    <property type="match status" value="1"/>
</dbReference>
<comment type="pathway">
    <text evidence="2">Purine metabolism; ppGpp biosynthesis; ppGpp from GDP: step 1/1.</text>
</comment>
<dbReference type="SUPFAM" id="SSF55021">
    <property type="entry name" value="ACT-like"/>
    <property type="match status" value="1"/>
</dbReference>
<dbReference type="Pfam" id="PF13291">
    <property type="entry name" value="ACT_4"/>
    <property type="match status" value="1"/>
</dbReference>
<evidence type="ECO:0000313" key="9">
    <source>
        <dbReference type="EMBL" id="SUX25044.1"/>
    </source>
</evidence>
<accession>A0A381EDD4</accession>
<evidence type="ECO:0000259" key="6">
    <source>
        <dbReference type="PROSITE" id="PS51671"/>
    </source>
</evidence>
<dbReference type="Gene3D" id="3.30.460.10">
    <property type="entry name" value="Beta Polymerase, domain 2"/>
    <property type="match status" value="1"/>
</dbReference>
<dbReference type="Pfam" id="PF04607">
    <property type="entry name" value="RelA_SpoT"/>
    <property type="match status" value="1"/>
</dbReference>
<dbReference type="UniPathway" id="UPA00908">
    <property type="reaction ID" value="UER00886"/>
</dbReference>
<keyword evidence="1 9" id="KW-0378">Hydrolase</keyword>
<protein>
    <recommendedName>
        <fullName evidence="3">guanosine-3',5'-bis(diphosphate) 3'-diphosphatase</fullName>
        <ecNumber evidence="3">3.1.7.2</ecNumber>
    </recommendedName>
</protein>
<dbReference type="EMBL" id="UFUW01000001">
    <property type="protein sequence ID" value="SUX25044.1"/>
    <property type="molecule type" value="Genomic_DNA"/>
</dbReference>
<dbReference type="PROSITE" id="PS51880">
    <property type="entry name" value="TGS"/>
    <property type="match status" value="1"/>
</dbReference>
<comment type="catalytic activity">
    <reaction evidence="4">
        <text>guanosine 3',5'-bis(diphosphate) + H2O = GDP + diphosphate + H(+)</text>
        <dbReference type="Rhea" id="RHEA:14253"/>
        <dbReference type="ChEBI" id="CHEBI:15377"/>
        <dbReference type="ChEBI" id="CHEBI:15378"/>
        <dbReference type="ChEBI" id="CHEBI:33019"/>
        <dbReference type="ChEBI" id="CHEBI:58189"/>
        <dbReference type="ChEBI" id="CHEBI:77828"/>
        <dbReference type="EC" id="3.1.7.2"/>
    </reaction>
</comment>
<keyword evidence="10" id="KW-1185">Reference proteome</keyword>
<dbReference type="RefSeq" id="WP_245951115.1">
    <property type="nucleotide sequence ID" value="NZ_JBHLZC010000001.1"/>
</dbReference>
<evidence type="ECO:0000313" key="10">
    <source>
        <dbReference type="Proteomes" id="UP000254572"/>
    </source>
</evidence>
<evidence type="ECO:0000256" key="4">
    <source>
        <dbReference type="ARBA" id="ARBA00047968"/>
    </source>
</evidence>
<dbReference type="FunFam" id="1.10.3210.10:FF:000001">
    <property type="entry name" value="GTP pyrophosphokinase RelA"/>
    <property type="match status" value="1"/>
</dbReference>
<dbReference type="InterPro" id="IPR006674">
    <property type="entry name" value="HD_domain"/>
</dbReference>
<evidence type="ECO:0000256" key="1">
    <source>
        <dbReference type="ARBA" id="ARBA00022801"/>
    </source>
</evidence>
<dbReference type="EC" id="3.1.7.2" evidence="3"/>